<dbReference type="SUPFAM" id="SSF52058">
    <property type="entry name" value="L domain-like"/>
    <property type="match status" value="1"/>
</dbReference>
<evidence type="ECO:0000313" key="13">
    <source>
        <dbReference type="EMBL" id="CAI9785467.1"/>
    </source>
</evidence>
<evidence type="ECO:0000256" key="9">
    <source>
        <dbReference type="ARBA" id="ARBA00023136"/>
    </source>
</evidence>
<dbReference type="InterPro" id="IPR000719">
    <property type="entry name" value="Prot_kinase_dom"/>
</dbReference>
<dbReference type="InterPro" id="IPR050994">
    <property type="entry name" value="At_inactive_RLKs"/>
</dbReference>
<dbReference type="Pfam" id="PF07714">
    <property type="entry name" value="PK_Tyr_Ser-Thr"/>
    <property type="match status" value="1"/>
</dbReference>
<evidence type="ECO:0000259" key="12">
    <source>
        <dbReference type="PROSITE" id="PS50011"/>
    </source>
</evidence>
<feature type="transmembrane region" description="Helical" evidence="10">
    <location>
        <begin position="241"/>
        <end position="264"/>
    </location>
</feature>
<evidence type="ECO:0000256" key="3">
    <source>
        <dbReference type="ARBA" id="ARBA00022692"/>
    </source>
</evidence>
<proteinExistence type="predicted"/>
<accession>A0AAD2AI30</accession>
<dbReference type="InterPro" id="IPR032675">
    <property type="entry name" value="LRR_dom_sf"/>
</dbReference>
<dbReference type="InterPro" id="IPR001245">
    <property type="entry name" value="Ser-Thr/Tyr_kinase_cat_dom"/>
</dbReference>
<feature type="domain" description="Protein kinase" evidence="12">
    <location>
        <begin position="347"/>
        <end position="611"/>
    </location>
</feature>
<dbReference type="SMART" id="SM00369">
    <property type="entry name" value="LRR_TYP"/>
    <property type="match status" value="3"/>
</dbReference>
<dbReference type="Pfam" id="PF08263">
    <property type="entry name" value="LRRNT_2"/>
    <property type="match status" value="1"/>
</dbReference>
<dbReference type="InterPro" id="IPR011009">
    <property type="entry name" value="Kinase-like_dom_sf"/>
</dbReference>
<dbReference type="InterPro" id="IPR003591">
    <property type="entry name" value="Leu-rich_rpt_typical-subtyp"/>
</dbReference>
<evidence type="ECO:0000256" key="8">
    <source>
        <dbReference type="ARBA" id="ARBA00022989"/>
    </source>
</evidence>
<dbReference type="Gene3D" id="1.10.510.10">
    <property type="entry name" value="Transferase(Phosphotransferase) domain 1"/>
    <property type="match status" value="1"/>
</dbReference>
<name>A0AAD2AI30_9LAMI</name>
<comment type="subcellular location">
    <subcellularLocation>
        <location evidence="1">Membrane</location>
    </subcellularLocation>
</comment>
<dbReference type="AlphaFoldDB" id="A0AAD2AI30"/>
<evidence type="ECO:0000256" key="4">
    <source>
        <dbReference type="ARBA" id="ARBA00022729"/>
    </source>
</evidence>
<protein>
    <recommendedName>
        <fullName evidence="12">Protein kinase domain-containing protein</fullName>
    </recommendedName>
</protein>
<evidence type="ECO:0000256" key="5">
    <source>
        <dbReference type="ARBA" id="ARBA00022737"/>
    </source>
</evidence>
<keyword evidence="7" id="KW-0067">ATP-binding</keyword>
<keyword evidence="9 10" id="KW-0472">Membrane</keyword>
<feature type="signal peptide" evidence="11">
    <location>
        <begin position="1"/>
        <end position="26"/>
    </location>
</feature>
<dbReference type="EMBL" id="OU503056">
    <property type="protein sequence ID" value="CAI9785467.1"/>
    <property type="molecule type" value="Genomic_DNA"/>
</dbReference>
<evidence type="ECO:0000256" key="7">
    <source>
        <dbReference type="ARBA" id="ARBA00022840"/>
    </source>
</evidence>
<dbReference type="GO" id="GO:0051707">
    <property type="term" value="P:response to other organism"/>
    <property type="evidence" value="ECO:0007669"/>
    <property type="project" value="UniProtKB-ARBA"/>
</dbReference>
<keyword evidence="14" id="KW-1185">Reference proteome</keyword>
<dbReference type="FunFam" id="3.80.10.10:FF:000234">
    <property type="entry name" value="Probable inactive receptor kinase RLK902"/>
    <property type="match status" value="1"/>
</dbReference>
<gene>
    <name evidence="13" type="ORF">FPE_LOCUS32897</name>
</gene>
<evidence type="ECO:0000256" key="6">
    <source>
        <dbReference type="ARBA" id="ARBA00022741"/>
    </source>
</evidence>
<dbReference type="InterPro" id="IPR001611">
    <property type="entry name" value="Leu-rich_rpt"/>
</dbReference>
<evidence type="ECO:0000256" key="1">
    <source>
        <dbReference type="ARBA" id="ARBA00004370"/>
    </source>
</evidence>
<dbReference type="Gene3D" id="3.80.10.10">
    <property type="entry name" value="Ribonuclease Inhibitor"/>
    <property type="match status" value="2"/>
</dbReference>
<evidence type="ECO:0000313" key="14">
    <source>
        <dbReference type="Proteomes" id="UP000834106"/>
    </source>
</evidence>
<dbReference type="Pfam" id="PF13855">
    <property type="entry name" value="LRR_8"/>
    <property type="match status" value="1"/>
</dbReference>
<dbReference type="GO" id="GO:0004672">
    <property type="term" value="F:protein kinase activity"/>
    <property type="evidence" value="ECO:0007669"/>
    <property type="project" value="InterPro"/>
</dbReference>
<sequence length="612" mass="68000">MVSFLLLNLFPLFFLLSLSSITTVFSDLEADRSALLRLRDAVRGRTLRWNASSSNPCLWEGVKCNNVTNRVTDVRLPGDGLTGQLPPNSIGNLSELRVLSLRGNILSGPIPSDLGSCTKLRNLQLQGNRFSGKIPETLFTLKNLERLNLAQNSFSGDLSSAFNNLTKLRILYLENNQFTGLLPHLNSVTKLEEFNVSFNALTGSIPPRLDNFPSQTYLGTFLCGRPLDSCPSNGNKLSGGAIAGIIVGSVIALLLTLVIMFIIWRRYRSPEILQHAANSPMPLSPVQLPDIGFPSPVSIITAAEDQQFSNSFASRKREGKVVVQGGNDGLVLFGEDVEMFSLEELLRASAEVLGKGRVGTTYKAYVESGVQVIVKRLKNVCLSEKEFKRAIEDLGSLIHENLVPLRGYFYGTEEKLLIFEPMPRSLSMVLHGDNRRSLNWEIRSKIAIDVANGIQYLHSLDRDTTHGNIKSSNILLTEYYDACPTEFGLTRLVSNITSPNLNGYQAPEVTDSRKISKKADVYSFGVLLLELLTGKEPDSVLMEDGINLPSWVQSVGQEKWIIEVFDPELIRFDYFEDQMVRVLNLAISCTAQHPDRRPSMVEIRRSINEICA</sequence>
<keyword evidence="2" id="KW-0433">Leucine-rich repeat</keyword>
<dbReference type="Proteomes" id="UP000834106">
    <property type="component" value="Chromosome 21"/>
</dbReference>
<dbReference type="PANTHER" id="PTHR48010">
    <property type="entry name" value="OS05G0588300 PROTEIN"/>
    <property type="match status" value="1"/>
</dbReference>
<evidence type="ECO:0000256" key="10">
    <source>
        <dbReference type="SAM" id="Phobius"/>
    </source>
</evidence>
<evidence type="ECO:0000256" key="11">
    <source>
        <dbReference type="SAM" id="SignalP"/>
    </source>
</evidence>
<keyword evidence="8 10" id="KW-1133">Transmembrane helix</keyword>
<dbReference type="GO" id="GO:0016020">
    <property type="term" value="C:membrane"/>
    <property type="evidence" value="ECO:0007669"/>
    <property type="project" value="UniProtKB-SubCell"/>
</dbReference>
<evidence type="ECO:0000256" key="2">
    <source>
        <dbReference type="ARBA" id="ARBA00022614"/>
    </source>
</evidence>
<dbReference type="Gene3D" id="3.30.200.20">
    <property type="entry name" value="Phosphorylase Kinase, domain 1"/>
    <property type="match status" value="1"/>
</dbReference>
<dbReference type="SUPFAM" id="SSF56112">
    <property type="entry name" value="Protein kinase-like (PK-like)"/>
    <property type="match status" value="1"/>
</dbReference>
<organism evidence="13 14">
    <name type="scientific">Fraxinus pennsylvanica</name>
    <dbReference type="NCBI Taxonomy" id="56036"/>
    <lineage>
        <taxon>Eukaryota</taxon>
        <taxon>Viridiplantae</taxon>
        <taxon>Streptophyta</taxon>
        <taxon>Embryophyta</taxon>
        <taxon>Tracheophyta</taxon>
        <taxon>Spermatophyta</taxon>
        <taxon>Magnoliopsida</taxon>
        <taxon>eudicotyledons</taxon>
        <taxon>Gunneridae</taxon>
        <taxon>Pentapetalae</taxon>
        <taxon>asterids</taxon>
        <taxon>lamiids</taxon>
        <taxon>Lamiales</taxon>
        <taxon>Oleaceae</taxon>
        <taxon>Oleeae</taxon>
        <taxon>Fraxinus</taxon>
    </lineage>
</organism>
<dbReference type="Pfam" id="PF00560">
    <property type="entry name" value="LRR_1"/>
    <property type="match status" value="2"/>
</dbReference>
<dbReference type="PROSITE" id="PS50011">
    <property type="entry name" value="PROTEIN_KINASE_DOM"/>
    <property type="match status" value="1"/>
</dbReference>
<reference evidence="13" key="1">
    <citation type="submission" date="2023-05" db="EMBL/GenBank/DDBJ databases">
        <authorList>
            <person name="Huff M."/>
        </authorList>
    </citation>
    <scope>NUCLEOTIDE SEQUENCE</scope>
</reference>
<dbReference type="GO" id="GO:0006952">
    <property type="term" value="P:defense response"/>
    <property type="evidence" value="ECO:0007669"/>
    <property type="project" value="UniProtKB-ARBA"/>
</dbReference>
<keyword evidence="3 10" id="KW-0812">Transmembrane</keyword>
<feature type="chain" id="PRO_5042028313" description="Protein kinase domain-containing protein" evidence="11">
    <location>
        <begin position="27"/>
        <end position="612"/>
    </location>
</feature>
<keyword evidence="5" id="KW-0677">Repeat</keyword>
<dbReference type="InterPro" id="IPR013210">
    <property type="entry name" value="LRR_N_plant-typ"/>
</dbReference>
<dbReference type="PANTHER" id="PTHR48010:SF32">
    <property type="entry name" value="PROTEIN KINASE DOMAIN-CONTAINING PROTEIN"/>
    <property type="match status" value="1"/>
</dbReference>
<keyword evidence="4 11" id="KW-0732">Signal</keyword>
<keyword evidence="6" id="KW-0547">Nucleotide-binding</keyword>
<dbReference type="GO" id="GO:0005524">
    <property type="term" value="F:ATP binding"/>
    <property type="evidence" value="ECO:0007669"/>
    <property type="project" value="UniProtKB-KW"/>
</dbReference>